<gene>
    <name evidence="1" type="ORF">SAMN05444141_102135</name>
</gene>
<dbReference type="AlphaFoldDB" id="A0A1I6Z7S5"/>
<protein>
    <submittedName>
        <fullName evidence="1">Uncharacterized protein</fullName>
    </submittedName>
</protein>
<dbReference type="EMBL" id="FPBD01000002">
    <property type="protein sequence ID" value="SFT58762.1"/>
    <property type="molecule type" value="Genomic_DNA"/>
</dbReference>
<keyword evidence="2" id="KW-1185">Reference proteome</keyword>
<evidence type="ECO:0000313" key="1">
    <source>
        <dbReference type="EMBL" id="SFT58762.1"/>
    </source>
</evidence>
<name>A0A1I6Z7S5_9HYPH</name>
<accession>A0A1I6Z7S5</accession>
<sequence length="38" mass="4380">MLTKVLARFRRTKRFHWAPAVNTANTHDNAVLRPSSCL</sequence>
<evidence type="ECO:0000313" key="2">
    <source>
        <dbReference type="Proteomes" id="UP000183371"/>
    </source>
</evidence>
<dbReference type="Proteomes" id="UP000183371">
    <property type="component" value="Unassembled WGS sequence"/>
</dbReference>
<reference evidence="2" key="1">
    <citation type="submission" date="2016-10" db="EMBL/GenBank/DDBJ databases">
        <authorList>
            <person name="Varghese N."/>
            <person name="Submissions S."/>
        </authorList>
    </citation>
    <scope>NUCLEOTIDE SEQUENCE [LARGE SCALE GENOMIC DNA]</scope>
    <source>
        <strain evidence="2">DSM 17465</strain>
    </source>
</reference>
<proteinExistence type="predicted"/>
<organism evidence="1 2">
    <name type="scientific">Pseudovibrio denitrificans</name>
    <dbReference type="NCBI Taxonomy" id="258256"/>
    <lineage>
        <taxon>Bacteria</taxon>
        <taxon>Pseudomonadati</taxon>
        <taxon>Pseudomonadota</taxon>
        <taxon>Alphaproteobacteria</taxon>
        <taxon>Hyphomicrobiales</taxon>
        <taxon>Stappiaceae</taxon>
        <taxon>Pseudovibrio</taxon>
    </lineage>
</organism>